<protein>
    <submittedName>
        <fullName evidence="2">Uncharacterized protein</fullName>
    </submittedName>
</protein>
<reference evidence="2" key="1">
    <citation type="submission" date="2021-01" db="EMBL/GenBank/DDBJ databases">
        <title>Chromosome-level genome assembly of a human fungal pathogen reveals clustering of transcriptionally co-regulated genes.</title>
        <authorList>
            <person name="Voorhies M."/>
            <person name="Cohen S."/>
            <person name="Shea T.P."/>
            <person name="Petrus S."/>
            <person name="Munoz J.F."/>
            <person name="Poplawski S."/>
            <person name="Goldman W.E."/>
            <person name="Michael T."/>
            <person name="Cuomo C.A."/>
            <person name="Sil A."/>
            <person name="Beyhan S."/>
        </authorList>
    </citation>
    <scope>NUCLEOTIDE SEQUENCE</scope>
    <source>
        <strain evidence="2">WU24</strain>
    </source>
</reference>
<dbReference type="EMBL" id="CP069110">
    <property type="protein sequence ID" value="QSS61044.1"/>
    <property type="molecule type" value="Genomic_DNA"/>
</dbReference>
<name>A0A8A1M8V2_AJECA</name>
<dbReference type="Proteomes" id="UP000663671">
    <property type="component" value="Chromosome 4"/>
</dbReference>
<evidence type="ECO:0000256" key="1">
    <source>
        <dbReference type="SAM" id="MobiDB-lite"/>
    </source>
</evidence>
<dbReference type="AlphaFoldDB" id="A0A8A1M8V2"/>
<evidence type="ECO:0000313" key="3">
    <source>
        <dbReference type="Proteomes" id="UP000663671"/>
    </source>
</evidence>
<accession>A0A8A1M8V2</accession>
<dbReference type="VEuPathDB" id="FungiDB:I7I51_05852"/>
<organism evidence="2 3">
    <name type="scientific">Ajellomyces capsulatus</name>
    <name type="common">Darling's disease fungus</name>
    <name type="synonym">Histoplasma capsulatum</name>
    <dbReference type="NCBI Taxonomy" id="5037"/>
    <lineage>
        <taxon>Eukaryota</taxon>
        <taxon>Fungi</taxon>
        <taxon>Dikarya</taxon>
        <taxon>Ascomycota</taxon>
        <taxon>Pezizomycotina</taxon>
        <taxon>Eurotiomycetes</taxon>
        <taxon>Eurotiomycetidae</taxon>
        <taxon>Onygenales</taxon>
        <taxon>Ajellomycetaceae</taxon>
        <taxon>Histoplasma</taxon>
    </lineage>
</organism>
<sequence length="116" mass="12690">MKRWIVSAAAAVRLHCGGIGEQQLSRTHEQIGTVEPAEKISSRADALWFAFPTDDIKDQEDPTSLERLWLWRTDPAPGEARGPKMARPFARCGQAFAEESGSGGSGGSIRQDSFFV</sequence>
<proteinExistence type="predicted"/>
<gene>
    <name evidence="2" type="ORF">I7I51_05852</name>
</gene>
<evidence type="ECO:0000313" key="2">
    <source>
        <dbReference type="EMBL" id="QSS61044.1"/>
    </source>
</evidence>
<feature type="region of interest" description="Disordered" evidence="1">
    <location>
        <begin position="95"/>
        <end position="116"/>
    </location>
</feature>